<protein>
    <recommendedName>
        <fullName evidence="6">SUN domain-containing protein</fullName>
    </recommendedName>
</protein>
<gene>
    <name evidence="7" type="ORF">K466DRAFT_473880</name>
</gene>
<feature type="non-terminal residue" evidence="7">
    <location>
        <position position="1"/>
    </location>
</feature>
<dbReference type="PANTHER" id="PTHR12911">
    <property type="entry name" value="SAD1/UNC-84-LIKE PROTEIN-RELATED"/>
    <property type="match status" value="1"/>
</dbReference>
<dbReference type="InterPro" id="IPR012919">
    <property type="entry name" value="SUN_dom"/>
</dbReference>
<dbReference type="InParanoid" id="A0A5C3NR97"/>
<dbReference type="GO" id="GO:0043495">
    <property type="term" value="F:protein-membrane adaptor activity"/>
    <property type="evidence" value="ECO:0007669"/>
    <property type="project" value="TreeGrafter"/>
</dbReference>
<dbReference type="GO" id="GO:0034993">
    <property type="term" value="C:meiotic nuclear membrane microtubule tethering complex"/>
    <property type="evidence" value="ECO:0007669"/>
    <property type="project" value="TreeGrafter"/>
</dbReference>
<keyword evidence="2" id="KW-0812">Transmembrane</keyword>
<evidence type="ECO:0000256" key="4">
    <source>
        <dbReference type="ARBA" id="ARBA00023136"/>
    </source>
</evidence>
<dbReference type="AlphaFoldDB" id="A0A5C3NR97"/>
<proteinExistence type="predicted"/>
<keyword evidence="8" id="KW-1185">Reference proteome</keyword>
<evidence type="ECO:0000256" key="1">
    <source>
        <dbReference type="ARBA" id="ARBA00004370"/>
    </source>
</evidence>
<keyword evidence="3" id="KW-1133">Transmembrane helix</keyword>
<dbReference type="PROSITE" id="PS51469">
    <property type="entry name" value="SUN"/>
    <property type="match status" value="1"/>
</dbReference>
<dbReference type="PANTHER" id="PTHR12911:SF8">
    <property type="entry name" value="KLAROID PROTEIN-RELATED"/>
    <property type="match status" value="1"/>
</dbReference>
<dbReference type="Proteomes" id="UP000308197">
    <property type="component" value="Unassembled WGS sequence"/>
</dbReference>
<accession>A0A5C3NR97</accession>
<comment type="subcellular location">
    <subcellularLocation>
        <location evidence="1">Membrane</location>
    </subcellularLocation>
</comment>
<dbReference type="InterPro" id="IPR045119">
    <property type="entry name" value="SUN1-5"/>
</dbReference>
<evidence type="ECO:0000259" key="6">
    <source>
        <dbReference type="PROSITE" id="PS51469"/>
    </source>
</evidence>
<feature type="region of interest" description="Disordered" evidence="5">
    <location>
        <begin position="38"/>
        <end position="58"/>
    </location>
</feature>
<sequence length="219" mass="24090">LEAYVQRLVSTALRDPVGRRDFALLQDGAVVVSKLTYPAPSPPSSKRSKPIVGSSFGHRERSAPEAALRDDLRVGECWLVRSSSAQLGVGLQSFVAPTHITIDHIPLEIAADIGEAPRTMFLWGLVEGAGNLAIYRNLTERGEVLSAIVDRQGPLHRDNSPYVLLASFDYNIYAPFHIQTFSISSVAIEEGMYFGVVVLEILENWGAETTCLYRIRIHG</sequence>
<dbReference type="STRING" id="1314778.A0A5C3NR97"/>
<evidence type="ECO:0000256" key="2">
    <source>
        <dbReference type="ARBA" id="ARBA00022692"/>
    </source>
</evidence>
<dbReference type="Gene3D" id="2.60.120.260">
    <property type="entry name" value="Galactose-binding domain-like"/>
    <property type="match status" value="1"/>
</dbReference>
<evidence type="ECO:0000256" key="3">
    <source>
        <dbReference type="ARBA" id="ARBA00022989"/>
    </source>
</evidence>
<feature type="non-terminal residue" evidence="7">
    <location>
        <position position="219"/>
    </location>
</feature>
<feature type="domain" description="SUN" evidence="6">
    <location>
        <begin position="28"/>
        <end position="219"/>
    </location>
</feature>
<dbReference type="EMBL" id="ML212095">
    <property type="protein sequence ID" value="TFK79279.1"/>
    <property type="molecule type" value="Genomic_DNA"/>
</dbReference>
<reference evidence="7 8" key="1">
    <citation type="journal article" date="2019" name="Nat. Ecol. Evol.">
        <title>Megaphylogeny resolves global patterns of mushroom evolution.</title>
        <authorList>
            <person name="Varga T."/>
            <person name="Krizsan K."/>
            <person name="Foldi C."/>
            <person name="Dima B."/>
            <person name="Sanchez-Garcia M."/>
            <person name="Sanchez-Ramirez S."/>
            <person name="Szollosi G.J."/>
            <person name="Szarkandi J.G."/>
            <person name="Papp V."/>
            <person name="Albert L."/>
            <person name="Andreopoulos W."/>
            <person name="Angelini C."/>
            <person name="Antonin V."/>
            <person name="Barry K.W."/>
            <person name="Bougher N.L."/>
            <person name="Buchanan P."/>
            <person name="Buyck B."/>
            <person name="Bense V."/>
            <person name="Catcheside P."/>
            <person name="Chovatia M."/>
            <person name="Cooper J."/>
            <person name="Damon W."/>
            <person name="Desjardin D."/>
            <person name="Finy P."/>
            <person name="Geml J."/>
            <person name="Haridas S."/>
            <person name="Hughes K."/>
            <person name="Justo A."/>
            <person name="Karasinski D."/>
            <person name="Kautmanova I."/>
            <person name="Kiss B."/>
            <person name="Kocsube S."/>
            <person name="Kotiranta H."/>
            <person name="LaButti K.M."/>
            <person name="Lechner B.E."/>
            <person name="Liimatainen K."/>
            <person name="Lipzen A."/>
            <person name="Lukacs Z."/>
            <person name="Mihaltcheva S."/>
            <person name="Morgado L.N."/>
            <person name="Niskanen T."/>
            <person name="Noordeloos M.E."/>
            <person name="Ohm R.A."/>
            <person name="Ortiz-Santana B."/>
            <person name="Ovrebo C."/>
            <person name="Racz N."/>
            <person name="Riley R."/>
            <person name="Savchenko A."/>
            <person name="Shiryaev A."/>
            <person name="Soop K."/>
            <person name="Spirin V."/>
            <person name="Szebenyi C."/>
            <person name="Tomsovsky M."/>
            <person name="Tulloss R.E."/>
            <person name="Uehling J."/>
            <person name="Grigoriev I.V."/>
            <person name="Vagvolgyi C."/>
            <person name="Papp T."/>
            <person name="Martin F.M."/>
            <person name="Miettinen O."/>
            <person name="Hibbett D.S."/>
            <person name="Nagy L.G."/>
        </authorList>
    </citation>
    <scope>NUCLEOTIDE SEQUENCE [LARGE SCALE GENOMIC DNA]</scope>
    <source>
        <strain evidence="7 8">HHB13444</strain>
    </source>
</reference>
<keyword evidence="4" id="KW-0472">Membrane</keyword>
<evidence type="ECO:0000313" key="8">
    <source>
        <dbReference type="Proteomes" id="UP000308197"/>
    </source>
</evidence>
<organism evidence="7 8">
    <name type="scientific">Polyporus arcularius HHB13444</name>
    <dbReference type="NCBI Taxonomy" id="1314778"/>
    <lineage>
        <taxon>Eukaryota</taxon>
        <taxon>Fungi</taxon>
        <taxon>Dikarya</taxon>
        <taxon>Basidiomycota</taxon>
        <taxon>Agaricomycotina</taxon>
        <taxon>Agaricomycetes</taxon>
        <taxon>Polyporales</taxon>
        <taxon>Polyporaceae</taxon>
        <taxon>Polyporus</taxon>
    </lineage>
</organism>
<dbReference type="Pfam" id="PF07738">
    <property type="entry name" value="Sad1_UNC"/>
    <property type="match status" value="2"/>
</dbReference>
<evidence type="ECO:0000256" key="5">
    <source>
        <dbReference type="SAM" id="MobiDB-lite"/>
    </source>
</evidence>
<name>A0A5C3NR97_9APHY</name>
<evidence type="ECO:0000313" key="7">
    <source>
        <dbReference type="EMBL" id="TFK79279.1"/>
    </source>
</evidence>